<proteinExistence type="predicted"/>
<protein>
    <submittedName>
        <fullName evidence="1">Uncharacterized protein</fullName>
    </submittedName>
</protein>
<name>A0A6M3K5B6_9ZZZZ</name>
<organism evidence="1">
    <name type="scientific">viral metagenome</name>
    <dbReference type="NCBI Taxonomy" id="1070528"/>
    <lineage>
        <taxon>unclassified sequences</taxon>
        <taxon>metagenomes</taxon>
        <taxon>organismal metagenomes</taxon>
    </lineage>
</organism>
<dbReference type="AlphaFoldDB" id="A0A6M3K5B6"/>
<evidence type="ECO:0000313" key="1">
    <source>
        <dbReference type="EMBL" id="QJA76117.1"/>
    </source>
</evidence>
<dbReference type="EMBL" id="MT142205">
    <property type="protein sequence ID" value="QJA76117.1"/>
    <property type="molecule type" value="Genomic_DNA"/>
</dbReference>
<gene>
    <name evidence="1" type="ORF">MM415A01579_0008</name>
</gene>
<reference evidence="1" key="1">
    <citation type="submission" date="2020-03" db="EMBL/GenBank/DDBJ databases">
        <title>The deep terrestrial virosphere.</title>
        <authorList>
            <person name="Holmfeldt K."/>
            <person name="Nilsson E."/>
            <person name="Simone D."/>
            <person name="Lopez-Fernandez M."/>
            <person name="Wu X."/>
            <person name="de Brujin I."/>
            <person name="Lundin D."/>
            <person name="Andersson A."/>
            <person name="Bertilsson S."/>
            <person name="Dopson M."/>
        </authorList>
    </citation>
    <scope>NUCLEOTIDE SEQUENCE</scope>
    <source>
        <strain evidence="1">MM415A01579</strain>
    </source>
</reference>
<accession>A0A6M3K5B6</accession>
<sequence>MGTKVSLSDLGDVMGYGNPQGGASLSGVLQELQGLKISVCSGVATGGVGMTVSGIATDDVIIAAWELPTASPTAATLVNRTASTYVSAADEVKCNEALDNASLFFVAWFDKNP</sequence>